<dbReference type="Proteomes" id="UP000515570">
    <property type="component" value="Chromosome"/>
</dbReference>
<dbReference type="RefSeq" id="WP_182385591.1">
    <property type="nucleotide sequence ID" value="NZ_CP059833.1"/>
</dbReference>
<name>A0A7G5FDU3_9CORY</name>
<gene>
    <name evidence="2" type="ORF">HW450_10640</name>
</gene>
<keyword evidence="1" id="KW-0812">Transmembrane</keyword>
<dbReference type="AlphaFoldDB" id="A0A7G5FDU3"/>
<sequence>MFMRNLDFFACAIFALLAVYVRATGMSFWLAVVFIIAAGSSLVSGFVKRNNRIRLERDPIALTPEQKDIIKNLKDQGKGYAAIKQVRLWYRYCDLKTAVELVEQVN</sequence>
<dbReference type="EMBL" id="CP059833">
    <property type="protein sequence ID" value="QMV84784.1"/>
    <property type="molecule type" value="Genomic_DNA"/>
</dbReference>
<keyword evidence="3" id="KW-1185">Reference proteome</keyword>
<accession>A0A7G5FDU3</accession>
<keyword evidence="1" id="KW-1133">Transmembrane helix</keyword>
<evidence type="ECO:0000313" key="2">
    <source>
        <dbReference type="EMBL" id="QMV84784.1"/>
    </source>
</evidence>
<protein>
    <submittedName>
        <fullName evidence="2">Uncharacterized protein</fullName>
    </submittedName>
</protein>
<reference evidence="2 3" key="1">
    <citation type="submission" date="2020-07" db="EMBL/GenBank/DDBJ databases">
        <title>non toxigenic Corynebacterium sp. nov from a clinical source.</title>
        <authorList>
            <person name="Bernier A.-M."/>
            <person name="Bernard K."/>
        </authorList>
    </citation>
    <scope>NUCLEOTIDE SEQUENCE [LARGE SCALE GENOMIC DNA]</scope>
    <source>
        <strain evidence="3">NML 93-0612</strain>
    </source>
</reference>
<proteinExistence type="predicted"/>
<evidence type="ECO:0000313" key="3">
    <source>
        <dbReference type="Proteomes" id="UP000515570"/>
    </source>
</evidence>
<evidence type="ECO:0000256" key="1">
    <source>
        <dbReference type="SAM" id="Phobius"/>
    </source>
</evidence>
<feature type="transmembrane region" description="Helical" evidence="1">
    <location>
        <begin position="28"/>
        <end position="47"/>
    </location>
</feature>
<keyword evidence="1" id="KW-0472">Membrane</keyword>
<organism evidence="2 3">
    <name type="scientific">Corynebacterium hindlerae</name>
    <dbReference type="NCBI Taxonomy" id="699041"/>
    <lineage>
        <taxon>Bacteria</taxon>
        <taxon>Bacillati</taxon>
        <taxon>Actinomycetota</taxon>
        <taxon>Actinomycetes</taxon>
        <taxon>Mycobacteriales</taxon>
        <taxon>Corynebacteriaceae</taxon>
        <taxon>Corynebacterium</taxon>
    </lineage>
</organism>